<accession>A0A2T8HMG3</accession>
<dbReference type="Gene3D" id="3.30.565.10">
    <property type="entry name" value="Histidine kinase-like ATPase, C-terminal domain"/>
    <property type="match status" value="1"/>
</dbReference>
<dbReference type="OrthoDB" id="943406at2"/>
<evidence type="ECO:0000256" key="4">
    <source>
        <dbReference type="ARBA" id="ARBA00022777"/>
    </source>
</evidence>
<keyword evidence="9" id="KW-0547">Nucleotide-binding</keyword>
<organism evidence="9 10">
    <name type="scientific">Sphingobacterium corticibacter</name>
    <dbReference type="NCBI Taxonomy" id="2171749"/>
    <lineage>
        <taxon>Bacteria</taxon>
        <taxon>Pseudomonadati</taxon>
        <taxon>Bacteroidota</taxon>
        <taxon>Sphingobacteriia</taxon>
        <taxon>Sphingobacteriales</taxon>
        <taxon>Sphingobacteriaceae</taxon>
        <taxon>Sphingobacterium</taxon>
    </lineage>
</organism>
<name>A0A2T8HMG3_9SPHI</name>
<dbReference type="InterPro" id="IPR036890">
    <property type="entry name" value="HATPase_C_sf"/>
</dbReference>
<keyword evidence="3" id="KW-0808">Transferase</keyword>
<evidence type="ECO:0000313" key="10">
    <source>
        <dbReference type="Proteomes" id="UP000245627"/>
    </source>
</evidence>
<keyword evidence="5" id="KW-0902">Two-component regulatory system</keyword>
<evidence type="ECO:0000256" key="1">
    <source>
        <dbReference type="ARBA" id="ARBA00000085"/>
    </source>
</evidence>
<keyword evidence="9" id="KW-0067">ATP-binding</keyword>
<keyword evidence="8" id="KW-1133">Transmembrane helix</keyword>
<keyword evidence="8" id="KW-0812">Transmembrane</keyword>
<dbReference type="AlphaFoldDB" id="A0A2T8HMG3"/>
<sequence>MKFPVYIFVLFVILSCVDKPESIPSISVNKEYEEAYAYLDAGKPDSAFLRFSQVKDHYQSINDSLHVANCLINMAVIQRDAGDYFGAQETALQANDYLNEHKLDHYPYLNSNFNTLGTISRDLKYYDDALSFFEKTLKYSQDSANLSIIENNIALVYKSLKQFGKADKIFQNILSRPYLKSIEYARTLSNRANARSDHDSSYVAAPDLLNALSIRVQEKDIWGQNASYAHLADYYKEKRSDSSLFYARKQYATALKLKSPDAQVNALRRLIQTGNRDSLQTYFTSYSRLTDSLESARAAAKNQFALIRYEVEKNKADNLRLENDNVEKSARLTRQRWMTGGLFVLIIGGIVGGRFWYRKRKERLELEAQNKIKASKLATSRKVHDVVANGIYRVMSEIEYNEQLDRDSLLDKLDIMYNKSRDISYEAEESIEAPSAYPDVLGELLKSFAKENRLVLIAGNDAALWENVSDQAKSELKEVLLEMMVNMAKHSQATSVVIRFGREDEHLHIHYQDDGVGMHADAPKGKGRQNTVSRIRGLRGEIIFASEVGDGMKIDIHIPIR</sequence>
<feature type="coiled-coil region" evidence="7">
    <location>
        <begin position="309"/>
        <end position="336"/>
    </location>
</feature>
<comment type="catalytic activity">
    <reaction evidence="1">
        <text>ATP + protein L-histidine = ADP + protein N-phospho-L-histidine.</text>
        <dbReference type="EC" id="2.7.13.3"/>
    </reaction>
</comment>
<dbReference type="RefSeq" id="WP_116774451.1">
    <property type="nucleotide sequence ID" value="NZ_QDKG01000001.1"/>
</dbReference>
<dbReference type="InterPro" id="IPR019734">
    <property type="entry name" value="TPR_rpt"/>
</dbReference>
<dbReference type="PANTHER" id="PTHR24421:SF10">
    <property type="entry name" value="NITRATE_NITRITE SENSOR PROTEIN NARQ"/>
    <property type="match status" value="1"/>
</dbReference>
<comment type="caution">
    <text evidence="9">The sequence shown here is derived from an EMBL/GenBank/DDBJ whole genome shotgun (WGS) entry which is preliminary data.</text>
</comment>
<dbReference type="EMBL" id="QDKG01000001">
    <property type="protein sequence ID" value="PVH26593.1"/>
    <property type="molecule type" value="Genomic_DNA"/>
</dbReference>
<dbReference type="InterPro" id="IPR011990">
    <property type="entry name" value="TPR-like_helical_dom_sf"/>
</dbReference>
<gene>
    <name evidence="9" type="ORF">DC487_02990</name>
</gene>
<dbReference type="InterPro" id="IPR050482">
    <property type="entry name" value="Sensor_HK_TwoCompSys"/>
</dbReference>
<keyword evidence="8" id="KW-0472">Membrane</keyword>
<keyword evidence="6" id="KW-0802">TPR repeat</keyword>
<dbReference type="SUPFAM" id="SSF48452">
    <property type="entry name" value="TPR-like"/>
    <property type="match status" value="1"/>
</dbReference>
<keyword evidence="7" id="KW-0175">Coiled coil</keyword>
<dbReference type="PROSITE" id="PS51257">
    <property type="entry name" value="PROKAR_LIPOPROTEIN"/>
    <property type="match status" value="1"/>
</dbReference>
<dbReference type="GO" id="GO:0004673">
    <property type="term" value="F:protein histidine kinase activity"/>
    <property type="evidence" value="ECO:0007669"/>
    <property type="project" value="UniProtKB-EC"/>
</dbReference>
<dbReference type="PROSITE" id="PS50005">
    <property type="entry name" value="TPR"/>
    <property type="match status" value="1"/>
</dbReference>
<evidence type="ECO:0000256" key="8">
    <source>
        <dbReference type="SAM" id="Phobius"/>
    </source>
</evidence>
<feature type="transmembrane region" description="Helical" evidence="8">
    <location>
        <begin position="337"/>
        <end position="357"/>
    </location>
</feature>
<evidence type="ECO:0000256" key="5">
    <source>
        <dbReference type="ARBA" id="ARBA00023012"/>
    </source>
</evidence>
<feature type="repeat" description="TPR" evidence="6">
    <location>
        <begin position="110"/>
        <end position="143"/>
    </location>
</feature>
<dbReference type="Gene3D" id="1.25.40.10">
    <property type="entry name" value="Tetratricopeptide repeat domain"/>
    <property type="match status" value="1"/>
</dbReference>
<dbReference type="EC" id="2.7.13.3" evidence="2"/>
<protein>
    <recommendedName>
        <fullName evidence="2">histidine kinase</fullName>
        <ecNumber evidence="2">2.7.13.3</ecNumber>
    </recommendedName>
</protein>
<dbReference type="PANTHER" id="PTHR24421">
    <property type="entry name" value="NITRATE/NITRITE SENSOR PROTEIN NARX-RELATED"/>
    <property type="match status" value="1"/>
</dbReference>
<dbReference type="GO" id="GO:0005524">
    <property type="term" value="F:ATP binding"/>
    <property type="evidence" value="ECO:0007669"/>
    <property type="project" value="UniProtKB-KW"/>
</dbReference>
<evidence type="ECO:0000313" key="9">
    <source>
        <dbReference type="EMBL" id="PVH26593.1"/>
    </source>
</evidence>
<dbReference type="Proteomes" id="UP000245627">
    <property type="component" value="Unassembled WGS sequence"/>
</dbReference>
<keyword evidence="10" id="KW-1185">Reference proteome</keyword>
<dbReference type="GO" id="GO:0000160">
    <property type="term" value="P:phosphorelay signal transduction system"/>
    <property type="evidence" value="ECO:0007669"/>
    <property type="project" value="UniProtKB-KW"/>
</dbReference>
<evidence type="ECO:0000256" key="6">
    <source>
        <dbReference type="PROSITE-ProRule" id="PRU00339"/>
    </source>
</evidence>
<proteinExistence type="predicted"/>
<keyword evidence="4" id="KW-0418">Kinase</keyword>
<evidence type="ECO:0000256" key="3">
    <source>
        <dbReference type="ARBA" id="ARBA00022679"/>
    </source>
</evidence>
<reference evidence="9 10" key="1">
    <citation type="submission" date="2018-04" db="EMBL/GenBank/DDBJ databases">
        <title>Sphingobacterium cortibacter sp. nov.</title>
        <authorList>
            <person name="Li Y."/>
        </authorList>
    </citation>
    <scope>NUCLEOTIDE SEQUENCE [LARGE SCALE GENOMIC DNA]</scope>
    <source>
        <strain evidence="9 10">2c-3</strain>
    </source>
</reference>
<evidence type="ECO:0000256" key="2">
    <source>
        <dbReference type="ARBA" id="ARBA00012438"/>
    </source>
</evidence>
<evidence type="ECO:0000256" key="7">
    <source>
        <dbReference type="SAM" id="Coils"/>
    </source>
</evidence>
<dbReference type="SUPFAM" id="SSF55874">
    <property type="entry name" value="ATPase domain of HSP90 chaperone/DNA topoisomerase II/histidine kinase"/>
    <property type="match status" value="1"/>
</dbReference>